<dbReference type="PANTHER" id="PTHR46163:SF5">
    <property type="entry name" value="TYROSINE-PROTEIN PHOSPHATASE"/>
    <property type="match status" value="1"/>
</dbReference>
<protein>
    <recommendedName>
        <fullName evidence="6">Protein-tyrosine-phosphatase</fullName>
    </recommendedName>
</protein>
<accession>A0A4V5ZZI3</accession>
<dbReference type="CDD" id="cd00047">
    <property type="entry name" value="PTPc"/>
    <property type="match status" value="1"/>
</dbReference>
<feature type="compositionally biased region" description="Basic and acidic residues" evidence="1">
    <location>
        <begin position="168"/>
        <end position="178"/>
    </location>
</feature>
<dbReference type="PROSITE" id="PS50055">
    <property type="entry name" value="TYR_PHOSPHATASE_PTP"/>
    <property type="match status" value="1"/>
</dbReference>
<dbReference type="Gene3D" id="3.90.190.10">
    <property type="entry name" value="Protein tyrosine phosphatase superfamily"/>
    <property type="match status" value="1"/>
</dbReference>
<evidence type="ECO:0000256" key="1">
    <source>
        <dbReference type="SAM" id="MobiDB-lite"/>
    </source>
</evidence>
<reference evidence="4 5" key="1">
    <citation type="journal article" date="2015" name="Genome Biol.">
        <title>Comparative genomics of Steinernema reveals deeply conserved gene regulatory networks.</title>
        <authorList>
            <person name="Dillman A.R."/>
            <person name="Macchietto M."/>
            <person name="Porter C.F."/>
            <person name="Rogers A."/>
            <person name="Williams B."/>
            <person name="Antoshechkin I."/>
            <person name="Lee M.M."/>
            <person name="Goodwin Z."/>
            <person name="Lu X."/>
            <person name="Lewis E.E."/>
            <person name="Goodrich-Blair H."/>
            <person name="Stock S.P."/>
            <person name="Adams B.J."/>
            <person name="Sternberg P.W."/>
            <person name="Mortazavi A."/>
        </authorList>
    </citation>
    <scope>NUCLEOTIDE SEQUENCE [LARGE SCALE GENOMIC DNA]</scope>
    <source>
        <strain evidence="4 5">ALL</strain>
    </source>
</reference>
<evidence type="ECO:0000313" key="4">
    <source>
        <dbReference type="EMBL" id="TKR67655.1"/>
    </source>
</evidence>
<evidence type="ECO:0000259" key="2">
    <source>
        <dbReference type="PROSITE" id="PS50055"/>
    </source>
</evidence>
<keyword evidence="5" id="KW-1185">Reference proteome</keyword>
<comment type="caution">
    <text evidence="4">The sequence shown here is derived from an EMBL/GenBank/DDBJ whole genome shotgun (WGS) entry which is preliminary data.</text>
</comment>
<dbReference type="InterPro" id="IPR029021">
    <property type="entry name" value="Prot-tyrosine_phosphatase-like"/>
</dbReference>
<name>A0A4V5ZZI3_STECR</name>
<dbReference type="InterPro" id="IPR052782">
    <property type="entry name" value="Oocyte-zygote_transition_reg"/>
</dbReference>
<dbReference type="Proteomes" id="UP000298663">
    <property type="component" value="Unassembled WGS sequence"/>
</dbReference>
<dbReference type="PROSITE" id="PS50056">
    <property type="entry name" value="TYR_PHOSPHATASE_2"/>
    <property type="match status" value="1"/>
</dbReference>
<dbReference type="GO" id="GO:0004725">
    <property type="term" value="F:protein tyrosine phosphatase activity"/>
    <property type="evidence" value="ECO:0007669"/>
    <property type="project" value="InterPro"/>
</dbReference>
<dbReference type="PROSITE" id="PS00383">
    <property type="entry name" value="TYR_PHOSPHATASE_1"/>
    <property type="match status" value="1"/>
</dbReference>
<dbReference type="Pfam" id="PF00102">
    <property type="entry name" value="Y_phosphatase"/>
    <property type="match status" value="2"/>
</dbReference>
<dbReference type="OrthoDB" id="8609993at2759"/>
<dbReference type="InterPro" id="IPR003595">
    <property type="entry name" value="Tyr_Pase_cat"/>
</dbReference>
<sequence>MFLVDDKEVFEECVTKIIEDWVESLSKMGVRGIREEFVKEKRSVIPQSSYEAFTDNEARNRYDDVILLDKTRVKLQNSDDDYLHASFVQMSPGYTLICAQAPMSNTSGYFYRMAIEQQCNVIVMLCDFKERSQKTREPVDQQSQKQRKDSGTKTKTNKTRSTTGTTTRSKDREEPEEVKYQMVQKSYDYVPLEEGDFLVFGALTVRNKKTKSVGGMKGSRELEKVVQRELEITDVRTKKVYTIIHLHYASWPDHRVPTSPFTCLEVCNIARVQAREKPVLVHCSAGIGRTGTVALIELAVQKMTKPDRAQMIAPFRMVDALNEIRMARWHSVQTDQQYVFAHRCVIEHLVDIGALAKNTRVQKFIMDHENFQKRKAAEMAKKC</sequence>
<dbReference type="PRINTS" id="PR00700">
    <property type="entry name" value="PRTYPHPHTASE"/>
</dbReference>
<proteinExistence type="predicted"/>
<dbReference type="InterPro" id="IPR000387">
    <property type="entry name" value="Tyr_Pase_dom"/>
</dbReference>
<reference evidence="4 5" key="2">
    <citation type="journal article" date="2019" name="G3 (Bethesda)">
        <title>Hybrid Assembly of the Genome of the Entomopathogenic Nematode Steinernema carpocapsae Identifies the X-Chromosome.</title>
        <authorList>
            <person name="Serra L."/>
            <person name="Macchietto M."/>
            <person name="Macias-Munoz A."/>
            <person name="McGill C.J."/>
            <person name="Rodriguez I.M."/>
            <person name="Rodriguez B."/>
            <person name="Murad R."/>
            <person name="Mortazavi A."/>
        </authorList>
    </citation>
    <scope>NUCLEOTIDE SEQUENCE [LARGE SCALE GENOMIC DNA]</scope>
    <source>
        <strain evidence="4 5">ALL</strain>
    </source>
</reference>
<organism evidence="4 5">
    <name type="scientific">Steinernema carpocapsae</name>
    <name type="common">Entomopathogenic nematode</name>
    <dbReference type="NCBI Taxonomy" id="34508"/>
    <lineage>
        <taxon>Eukaryota</taxon>
        <taxon>Metazoa</taxon>
        <taxon>Ecdysozoa</taxon>
        <taxon>Nematoda</taxon>
        <taxon>Chromadorea</taxon>
        <taxon>Rhabditida</taxon>
        <taxon>Tylenchina</taxon>
        <taxon>Panagrolaimomorpha</taxon>
        <taxon>Strongyloidoidea</taxon>
        <taxon>Steinernematidae</taxon>
        <taxon>Steinernema</taxon>
    </lineage>
</organism>
<dbReference type="InterPro" id="IPR000242">
    <property type="entry name" value="PTP_cat"/>
</dbReference>
<feature type="region of interest" description="Disordered" evidence="1">
    <location>
        <begin position="133"/>
        <end position="178"/>
    </location>
</feature>
<dbReference type="PANTHER" id="PTHR46163">
    <property type="entry name" value="TYROSINE-PROTEIN PHOSPHATASE-RELATED"/>
    <property type="match status" value="1"/>
</dbReference>
<feature type="domain" description="Tyrosine-protein phosphatase" evidence="2">
    <location>
        <begin position="33"/>
        <end position="348"/>
    </location>
</feature>
<gene>
    <name evidence="4" type="ORF">L596_023773</name>
</gene>
<evidence type="ECO:0000259" key="3">
    <source>
        <dbReference type="PROSITE" id="PS50056"/>
    </source>
</evidence>
<evidence type="ECO:0008006" key="6">
    <source>
        <dbReference type="Google" id="ProtNLM"/>
    </source>
</evidence>
<evidence type="ECO:0000313" key="5">
    <source>
        <dbReference type="Proteomes" id="UP000298663"/>
    </source>
</evidence>
<feature type="domain" description="Tyrosine specific protein phosphatases" evidence="3">
    <location>
        <begin position="264"/>
        <end position="339"/>
    </location>
</feature>
<dbReference type="SMART" id="SM00404">
    <property type="entry name" value="PTPc_motif"/>
    <property type="match status" value="1"/>
</dbReference>
<dbReference type="EMBL" id="AZBU02000008">
    <property type="protein sequence ID" value="TKR67655.1"/>
    <property type="molecule type" value="Genomic_DNA"/>
</dbReference>
<dbReference type="SMART" id="SM00194">
    <property type="entry name" value="PTPc"/>
    <property type="match status" value="1"/>
</dbReference>
<dbReference type="SUPFAM" id="SSF52799">
    <property type="entry name" value="(Phosphotyrosine protein) phosphatases II"/>
    <property type="match status" value="1"/>
</dbReference>
<dbReference type="InterPro" id="IPR016130">
    <property type="entry name" value="Tyr_Pase_AS"/>
</dbReference>
<dbReference type="AlphaFoldDB" id="A0A4V5ZZI3"/>